<dbReference type="OMA" id="FEPNCFE"/>
<dbReference type="EMBL" id="LR899009">
    <property type="protein sequence ID" value="CAD7077533.1"/>
    <property type="molecule type" value="Genomic_DNA"/>
</dbReference>
<dbReference type="FunCoup" id="A0A7R8YLV3">
    <property type="interactions" value="2"/>
</dbReference>
<dbReference type="OrthoDB" id="6354723at2759"/>
<dbReference type="AlphaFoldDB" id="A0A7R8YLV3"/>
<dbReference type="PANTHER" id="PTHR16212:SF4">
    <property type="entry name" value="FOCADHESIN"/>
    <property type="match status" value="1"/>
</dbReference>
<evidence type="ECO:0000313" key="2">
    <source>
        <dbReference type="EMBL" id="CAD7077533.1"/>
    </source>
</evidence>
<dbReference type="InterPro" id="IPR022542">
    <property type="entry name" value="FOCAD/RST1_DUF3730"/>
</dbReference>
<dbReference type="GO" id="GO:0060147">
    <property type="term" value="P:regulation of post-transcriptional gene silencing"/>
    <property type="evidence" value="ECO:0007669"/>
    <property type="project" value="InterPro"/>
</dbReference>
<name>A0A7R8YLV3_HERIL</name>
<dbReference type="InterPro" id="IPR045163">
    <property type="entry name" value="Focadhesin/RST1"/>
</dbReference>
<gene>
    <name evidence="2" type="ORF">HERILL_LOCUS872</name>
</gene>
<accession>A0A7R8YLV3</accession>
<dbReference type="Pfam" id="PF12530">
    <property type="entry name" value="DUF3730"/>
    <property type="match status" value="1"/>
</dbReference>
<dbReference type="Proteomes" id="UP000594454">
    <property type="component" value="Chromosome 1"/>
</dbReference>
<reference evidence="2 3" key="1">
    <citation type="submission" date="2020-11" db="EMBL/GenBank/DDBJ databases">
        <authorList>
            <person name="Wallbank WR R."/>
            <person name="Pardo Diaz C."/>
            <person name="Kozak K."/>
            <person name="Martin S."/>
            <person name="Jiggins C."/>
            <person name="Moest M."/>
            <person name="Warren A I."/>
            <person name="Generalovic N T."/>
            <person name="Byers J.R.P. K."/>
            <person name="Montejo-Kovacevich G."/>
            <person name="Yen C E."/>
        </authorList>
    </citation>
    <scope>NUCLEOTIDE SEQUENCE [LARGE SCALE GENOMIC DNA]</scope>
</reference>
<organism evidence="2 3">
    <name type="scientific">Hermetia illucens</name>
    <name type="common">Black soldier fly</name>
    <dbReference type="NCBI Taxonomy" id="343691"/>
    <lineage>
        <taxon>Eukaryota</taxon>
        <taxon>Metazoa</taxon>
        <taxon>Ecdysozoa</taxon>
        <taxon>Arthropoda</taxon>
        <taxon>Hexapoda</taxon>
        <taxon>Insecta</taxon>
        <taxon>Pterygota</taxon>
        <taxon>Neoptera</taxon>
        <taxon>Endopterygota</taxon>
        <taxon>Diptera</taxon>
        <taxon>Brachycera</taxon>
        <taxon>Stratiomyomorpha</taxon>
        <taxon>Stratiomyidae</taxon>
        <taxon>Hermetiinae</taxon>
        <taxon>Hermetia</taxon>
    </lineage>
</organism>
<dbReference type="PANTHER" id="PTHR16212">
    <property type="entry name" value="FOCADHESIN FAMILY MEMBER"/>
    <property type="match status" value="1"/>
</dbReference>
<proteinExistence type="predicted"/>
<evidence type="ECO:0000313" key="3">
    <source>
        <dbReference type="Proteomes" id="UP000594454"/>
    </source>
</evidence>
<dbReference type="InterPro" id="IPR016024">
    <property type="entry name" value="ARM-type_fold"/>
</dbReference>
<protein>
    <recommendedName>
        <fullName evidence="1">DUF3730 domain-containing protein</fullName>
    </recommendedName>
</protein>
<feature type="domain" description="DUF3730" evidence="1">
    <location>
        <begin position="468"/>
        <end position="687"/>
    </location>
</feature>
<sequence>MDSVDSSFDLENPLCVRRVYKLIVNRQKEGKAVENIKEIELLKLQCKVTNVQTCVLGCQAFVSLVERGVVESGTVLAVMVSLLPKSTFEQYSALIDGIFNVLLFDLKRDIAKMKSNQKYKSSYGLKTQQHPVIAIIDKDPVRLSYLIDKIVGVCDHPDEKIRDECVEFLRPALLYIICNPETLPHSDSIWTSLLTHSANSRTSELISEILSWSKISSPGTCLQTSIFLIKMLNSLSPTDDSKLMRDLILYLVVVSNHQLIYGMNPTRNFQCIRKVLTSIPEPSENYYNVLLVLLSNTLHQISPANFVDIMEIIFDIIRKGCCRNKYIQNMVLDGIIKWMTHPDFITPNALSIAHSIVKTIVERDDNSAQSAPAIKDPKLTVTNYHPDISVAYDIAHLTEQFEETNHKNVFNFIDTLNTRGDLNLNKQLVSLLRAIFLSKDISIDCWFKVYQLILSIVISREESALSFLMTFLYKLSTEPCPEVQLELLRGLPYFATRKESIPFILNTFDLLSTGVNINVCMDLYARLWKIEDRTYPFLHKLLCAPYDNKCSEFEFYITKSMTIRDVCIAKPSQHGTDLVPILSHILNHCSSEEGDVATAIALDAITALCESNTVSILSTWKVLSGKFRQEKRIASQKSLFKFFSYIPTFHNASAAYENVVDEVLSHLWFFITRSDCNELIKAALEALGHFQPGKVMYFKHIPQQFQVATKLKGKELEITDGLAWQAVPGECWIELLKGIKPKCKAYVADLISDYIEFEIAEYRSGVYNLPEHMPEPKKLLTLGSGSTLRAVLNFLIKQSRFENNSIDELLIINTLRAISRKFSKPIPPLDWSFLQCFFHIGFQTRKYCILIATNQMEHSGTAKRLLENFLIDFEPNCFEEDLLLLLGLLPVVSGKMPTQVLKVFAEKVAIYCFKESQINGFSEGCLFEKFLENVKYVFTQKNQEPEALDIFTLIIGRYMDSMELDSRIFQKYTEVVACLHPRSIDGLTSPTTWWEVPVGKLKKATVIRCYLALNNRILDNPLSWLDPIVDVFVGQKGEHTFLFQHLAATLYAFKSDNHAYDWIMDLFRQIQILLADSGNQTNNEKISFLVDVCVVSIVAFSGYIVILEEFTAIASARNTRIMVFPQSVNLLLERAFWKSNEAKVLDIFYAMYKNNSIPECYSNMFKNAITCLRNKPCFESKNIWTKYVGMRK</sequence>
<dbReference type="InParanoid" id="A0A7R8YLV3"/>
<dbReference type="SUPFAM" id="SSF48371">
    <property type="entry name" value="ARM repeat"/>
    <property type="match status" value="1"/>
</dbReference>
<evidence type="ECO:0000259" key="1">
    <source>
        <dbReference type="Pfam" id="PF12530"/>
    </source>
</evidence>
<keyword evidence="3" id="KW-1185">Reference proteome</keyword>